<dbReference type="EMBL" id="CP003639">
    <property type="protein sequence ID" value="AFM40126.1"/>
    <property type="molecule type" value="Genomic_DNA"/>
</dbReference>
<accession>I4D2V2</accession>
<dbReference type="KEGG" id="dai:Desaci_1087"/>
<evidence type="ECO:0000313" key="2">
    <source>
        <dbReference type="Proteomes" id="UP000002892"/>
    </source>
</evidence>
<dbReference type="HOGENOM" id="CLU_1173897_0_0_9"/>
<gene>
    <name evidence="1" type="ordered locus">Desaci_1087</name>
</gene>
<dbReference type="Proteomes" id="UP000002892">
    <property type="component" value="Chromosome"/>
</dbReference>
<protein>
    <submittedName>
        <fullName evidence="1">Uncharacterized protein</fullName>
    </submittedName>
</protein>
<reference evidence="1 2" key="1">
    <citation type="journal article" date="2012" name="J. Bacteriol.">
        <title>Complete genome sequences of Desulfosporosinus orientis DSM765T, Desulfosporosinus youngiae DSM17734T, Desulfosporosinus meridiei DSM13257T, and Desulfosporosinus acidiphilus DSM22704T.</title>
        <authorList>
            <person name="Pester M."/>
            <person name="Brambilla E."/>
            <person name="Alazard D."/>
            <person name="Rattei T."/>
            <person name="Weinmaier T."/>
            <person name="Han J."/>
            <person name="Lucas S."/>
            <person name="Lapidus A."/>
            <person name="Cheng J.F."/>
            <person name="Goodwin L."/>
            <person name="Pitluck S."/>
            <person name="Peters L."/>
            <person name="Ovchinnikova G."/>
            <person name="Teshima H."/>
            <person name="Detter J.C."/>
            <person name="Han C.S."/>
            <person name="Tapia R."/>
            <person name="Land M.L."/>
            <person name="Hauser L."/>
            <person name="Kyrpides N.C."/>
            <person name="Ivanova N.N."/>
            <person name="Pagani I."/>
            <person name="Huntmann M."/>
            <person name="Wei C.L."/>
            <person name="Davenport K.W."/>
            <person name="Daligault H."/>
            <person name="Chain P.S."/>
            <person name="Chen A."/>
            <person name="Mavromatis K."/>
            <person name="Markowitz V."/>
            <person name="Szeto E."/>
            <person name="Mikhailova N."/>
            <person name="Pati A."/>
            <person name="Wagner M."/>
            <person name="Woyke T."/>
            <person name="Ollivier B."/>
            <person name="Klenk H.P."/>
            <person name="Spring S."/>
            <person name="Loy A."/>
        </authorList>
    </citation>
    <scope>NUCLEOTIDE SEQUENCE [LARGE SCALE GENOMIC DNA]</scope>
    <source>
        <strain evidence="2">DSM 22704 / JCM 16185 / SJ4</strain>
    </source>
</reference>
<name>I4D2V2_DESAJ</name>
<proteinExistence type="predicted"/>
<sequence length="230" mass="26766">MMSGVKLLYDVINTMKDKEVISGTLKVEGTKDQSKIIGFQNEFVKNLTSGETKVKISSELDYDGKKIKHESQTEFTLPGCRRHMHHGFMKHHHHFYHHGECGIEGHENLRNIGIRGKLAKLAFVLNVINQIKMEEQEDQSVKLSLNLKEIPEEMKKAIQEKMSQRRMPEHQQHHFLLKEFFTMQEPNIQCNLWVSKTKEIERILLTAEGKQNQEADEIHKLQLTAELQLS</sequence>
<dbReference type="STRING" id="646529.Desaci_1087"/>
<evidence type="ECO:0000313" key="1">
    <source>
        <dbReference type="EMBL" id="AFM40126.1"/>
    </source>
</evidence>
<dbReference type="RefSeq" id="WP_014826134.1">
    <property type="nucleotide sequence ID" value="NC_018068.1"/>
</dbReference>
<dbReference type="eggNOG" id="ENOG5032T5Y">
    <property type="taxonomic scope" value="Bacteria"/>
</dbReference>
<dbReference type="AlphaFoldDB" id="I4D2V2"/>
<keyword evidence="2" id="KW-1185">Reference proteome</keyword>
<organism evidence="1 2">
    <name type="scientific">Desulfosporosinus acidiphilus (strain DSM 22704 / JCM 16185 / SJ4)</name>
    <dbReference type="NCBI Taxonomy" id="646529"/>
    <lineage>
        <taxon>Bacteria</taxon>
        <taxon>Bacillati</taxon>
        <taxon>Bacillota</taxon>
        <taxon>Clostridia</taxon>
        <taxon>Eubacteriales</taxon>
        <taxon>Desulfitobacteriaceae</taxon>
        <taxon>Desulfosporosinus</taxon>
    </lineage>
</organism>